<evidence type="ECO:0000256" key="2">
    <source>
        <dbReference type="ARBA" id="ARBA00074555"/>
    </source>
</evidence>
<dbReference type="InterPro" id="IPR050766">
    <property type="entry name" value="Bact_Lucif_Oxidored"/>
</dbReference>
<dbReference type="Proteomes" id="UP000240957">
    <property type="component" value="Unassembled WGS sequence"/>
</dbReference>
<dbReference type="GO" id="GO:0005829">
    <property type="term" value="C:cytosol"/>
    <property type="evidence" value="ECO:0007669"/>
    <property type="project" value="TreeGrafter"/>
</dbReference>
<comment type="caution">
    <text evidence="5">The sequence shown here is derived from an EMBL/GenBank/DDBJ whole genome shotgun (WGS) entry which is preliminary data.</text>
</comment>
<dbReference type="GO" id="GO:0016705">
    <property type="term" value="F:oxidoreductase activity, acting on paired donors, with incorporation or reduction of molecular oxygen"/>
    <property type="evidence" value="ECO:0007669"/>
    <property type="project" value="InterPro"/>
</dbReference>
<reference evidence="4" key="4">
    <citation type="submission" date="2024-09" db="EMBL/GenBank/DDBJ databases">
        <authorList>
            <person name="Sun Q."/>
            <person name="Mori K."/>
        </authorList>
    </citation>
    <scope>NUCLEOTIDE SEQUENCE</scope>
    <source>
        <strain evidence="4">KCTC 62575</strain>
    </source>
</reference>
<reference evidence="7" key="3">
    <citation type="journal article" date="2019" name="Int. J. Syst. Evol. Microbiol.">
        <title>The Global Catalogue of Microorganisms (GCM) 10K type strain sequencing project: providing services to taxonomists for standard genome sequencing and annotation.</title>
        <authorList>
            <consortium name="The Broad Institute Genomics Platform"/>
            <consortium name="The Broad Institute Genome Sequencing Center for Infectious Disease"/>
            <person name="Wu L."/>
            <person name="Ma J."/>
        </authorList>
    </citation>
    <scope>NUCLEOTIDE SEQUENCE [LARGE SCALE GENOMIC DNA]</scope>
    <source>
        <strain evidence="7">KCTC 62575</strain>
    </source>
</reference>
<dbReference type="InterPro" id="IPR036661">
    <property type="entry name" value="Luciferase-like_sf"/>
</dbReference>
<protein>
    <recommendedName>
        <fullName evidence="2">Luciferase-like monooxygenase</fullName>
    </recommendedName>
</protein>
<evidence type="ECO:0000256" key="1">
    <source>
        <dbReference type="ARBA" id="ARBA00007789"/>
    </source>
</evidence>
<comment type="similarity">
    <text evidence="1">To bacterial alkanal monooxygenase alpha and beta chains.</text>
</comment>
<keyword evidence="4" id="KW-0560">Oxidoreductase</keyword>
<dbReference type="RefSeq" id="WP_107008468.1">
    <property type="nucleotide sequence ID" value="NZ_JBHRSF010000170.1"/>
</dbReference>
<evidence type="ECO:0000313" key="4">
    <source>
        <dbReference type="EMBL" id="MFC2998167.1"/>
    </source>
</evidence>
<dbReference type="EMBL" id="JBHRSF010000170">
    <property type="protein sequence ID" value="MFC2998167.1"/>
    <property type="molecule type" value="Genomic_DNA"/>
</dbReference>
<sequence length="363" mass="40611">MKNQIVGKCYGTAATPLSILDFVMAGKGYSAHQALTASIELAKLVDRRGFNRYWVAEHHSLPGVTTSSPALMLARLIGETQRIRLGAGGMMLPNFPPLVIAEQFGLLSALAPERIDLGIGRAPGTDMETATALRRGQLDKEDFPSQFKELLCFLDDNFSKKASYSENVYAVPGPRQDQENGVARSFERPPVWLLGSSTYSARMAAERGFPFAFAAHLADENLEMAVEVYREKFRPSKVLAKPYVIASFGVMAADDPVEAKRQAWSYAHAMMRMVTRRSFVVPTPDEAENYDYTATELRLIRMWDRKIMKGTGKQVIERLNEWQQRIHTDELMVINLGHTPEAIYRSTELIADAYGLPNNVLDE</sequence>
<feature type="domain" description="Luciferase-like" evidence="3">
    <location>
        <begin position="26"/>
        <end position="325"/>
    </location>
</feature>
<dbReference type="AlphaFoldDB" id="A0A371YPP2"/>
<keyword evidence="7" id="KW-1185">Reference proteome</keyword>
<accession>A0A371YPP2</accession>
<dbReference type="PANTHER" id="PTHR30137">
    <property type="entry name" value="LUCIFERASE-LIKE MONOOXYGENASE"/>
    <property type="match status" value="1"/>
</dbReference>
<gene>
    <name evidence="4" type="ORF">ACFODO_23535</name>
    <name evidence="5" type="ORF">C9E89_011365</name>
</gene>
<evidence type="ECO:0000313" key="6">
    <source>
        <dbReference type="Proteomes" id="UP000240957"/>
    </source>
</evidence>
<dbReference type="Gene3D" id="3.20.20.30">
    <property type="entry name" value="Luciferase-like domain"/>
    <property type="match status" value="1"/>
</dbReference>
<dbReference type="PANTHER" id="PTHR30137:SF6">
    <property type="entry name" value="LUCIFERASE-LIKE MONOOXYGENASE"/>
    <property type="match status" value="1"/>
</dbReference>
<dbReference type="FunFam" id="3.20.20.30:FF:000002">
    <property type="entry name" value="LLM class flavin-dependent oxidoreductase"/>
    <property type="match status" value="1"/>
</dbReference>
<reference evidence="4" key="1">
    <citation type="journal article" date="2014" name="Int. J. Syst. Evol. Microbiol.">
        <title>Complete genome of a new Firmicutes species belonging to the dominant human colonic microbiota ('Ruminococcus bicirculans') reveals two chromosomes and a selective capacity to utilize plant glucans.</title>
        <authorList>
            <consortium name="NISC Comparative Sequencing Program"/>
            <person name="Wegmann U."/>
            <person name="Louis P."/>
            <person name="Goesmann A."/>
            <person name="Henrissat B."/>
            <person name="Duncan S.H."/>
            <person name="Flint H.J."/>
        </authorList>
    </citation>
    <scope>NUCLEOTIDE SEQUENCE</scope>
    <source>
        <strain evidence="4">KCTC 62575</strain>
    </source>
</reference>
<dbReference type="Pfam" id="PF00296">
    <property type="entry name" value="Bac_luciferase"/>
    <property type="match status" value="1"/>
</dbReference>
<dbReference type="InterPro" id="IPR011251">
    <property type="entry name" value="Luciferase-like_dom"/>
</dbReference>
<organism evidence="5 6">
    <name type="scientific">Acinetobacter sichuanensis</name>
    <dbReference type="NCBI Taxonomy" id="2136183"/>
    <lineage>
        <taxon>Bacteria</taxon>
        <taxon>Pseudomonadati</taxon>
        <taxon>Pseudomonadota</taxon>
        <taxon>Gammaproteobacteria</taxon>
        <taxon>Moraxellales</taxon>
        <taxon>Moraxellaceae</taxon>
        <taxon>Acinetobacter</taxon>
    </lineage>
</organism>
<dbReference type="OrthoDB" id="9780518at2"/>
<evidence type="ECO:0000313" key="5">
    <source>
        <dbReference type="EMBL" id="RFC83441.1"/>
    </source>
</evidence>
<dbReference type="InterPro" id="IPR019949">
    <property type="entry name" value="CmoO-like"/>
</dbReference>
<dbReference type="SUPFAM" id="SSF51679">
    <property type="entry name" value="Bacterial luciferase-like"/>
    <property type="match status" value="1"/>
</dbReference>
<evidence type="ECO:0000313" key="7">
    <source>
        <dbReference type="Proteomes" id="UP001595455"/>
    </source>
</evidence>
<proteinExistence type="predicted"/>
<reference evidence="5 6" key="2">
    <citation type="submission" date="2018-08" db="EMBL/GenBank/DDBJ databases">
        <title>The draft genome of Acinetobacter sichuanensis strain WCHAc060041.</title>
        <authorList>
            <person name="Qin J."/>
            <person name="Feng Y."/>
            <person name="Zong Z."/>
        </authorList>
    </citation>
    <scope>NUCLEOTIDE SEQUENCE [LARGE SCALE GENOMIC DNA]</scope>
    <source>
        <strain evidence="5 6">WCHAc060041</strain>
    </source>
</reference>
<dbReference type="NCBIfam" id="TIGR03558">
    <property type="entry name" value="oxido_grp_1"/>
    <property type="match status" value="1"/>
</dbReference>
<evidence type="ECO:0000259" key="3">
    <source>
        <dbReference type="Pfam" id="PF00296"/>
    </source>
</evidence>
<dbReference type="EMBL" id="PYIX02000017">
    <property type="protein sequence ID" value="RFC83441.1"/>
    <property type="molecule type" value="Genomic_DNA"/>
</dbReference>
<name>A0A371YPP2_9GAMM</name>
<dbReference type="Proteomes" id="UP001595455">
    <property type="component" value="Unassembled WGS sequence"/>
</dbReference>